<comment type="similarity">
    <text evidence="2">Belongs to the phosphatase 2A regulatory subunit A family.</text>
</comment>
<dbReference type="PROSITE" id="PS50077">
    <property type="entry name" value="HEAT_REPEAT"/>
    <property type="match status" value="7"/>
</dbReference>
<dbReference type="Pfam" id="PF22646">
    <property type="entry name" value="PPP2R1A-like_HEAT"/>
    <property type="match status" value="1"/>
</dbReference>
<dbReference type="GO" id="GO:0005829">
    <property type="term" value="C:cytosol"/>
    <property type="evidence" value="ECO:0007669"/>
    <property type="project" value="TreeGrafter"/>
</dbReference>
<dbReference type="InterPro" id="IPR051023">
    <property type="entry name" value="PP2A_Regulatory_Subunit_A"/>
</dbReference>
<dbReference type="GO" id="GO:0005634">
    <property type="term" value="C:nucleus"/>
    <property type="evidence" value="ECO:0007669"/>
    <property type="project" value="TreeGrafter"/>
</dbReference>
<dbReference type="SUPFAM" id="SSF48371">
    <property type="entry name" value="ARM repeat"/>
    <property type="match status" value="1"/>
</dbReference>
<feature type="repeat" description="HEAT" evidence="3">
    <location>
        <begin position="451"/>
        <end position="483"/>
    </location>
</feature>
<keyword evidence="6" id="KW-1185">Reference proteome</keyword>
<accession>A0A836CRQ9</accession>
<proteinExistence type="inferred from homology"/>
<dbReference type="PANTHER" id="PTHR10648">
    <property type="entry name" value="SERINE/THREONINE-PROTEIN PHOSPHATASE PP2A 65 KDA REGULATORY SUBUNIT"/>
    <property type="match status" value="1"/>
</dbReference>
<dbReference type="InterPro" id="IPR054573">
    <property type="entry name" value="PP2A/SF3B1-like_HEAT"/>
</dbReference>
<dbReference type="Gene3D" id="1.25.10.10">
    <property type="entry name" value="Leucine-rich Repeat Variant"/>
    <property type="match status" value="2"/>
</dbReference>
<evidence type="ECO:0000313" key="6">
    <source>
        <dbReference type="Proteomes" id="UP000664859"/>
    </source>
</evidence>
<dbReference type="InterPro" id="IPR021133">
    <property type="entry name" value="HEAT_type_2"/>
</dbReference>
<feature type="repeat" description="HEAT" evidence="3">
    <location>
        <begin position="50"/>
        <end position="87"/>
    </location>
</feature>
<protein>
    <submittedName>
        <fullName evidence="5">Protein phosphatase 2A regulatory subunit</fullName>
    </submittedName>
</protein>
<name>A0A836CRQ9_9STRA</name>
<comment type="caution">
    <text evidence="5">The sequence shown here is derived from an EMBL/GenBank/DDBJ whole genome shotgun (WGS) entry which is preliminary data.</text>
</comment>
<dbReference type="InterPro" id="IPR011989">
    <property type="entry name" value="ARM-like"/>
</dbReference>
<dbReference type="InterPro" id="IPR016024">
    <property type="entry name" value="ARM-type_fold"/>
</dbReference>
<dbReference type="GO" id="GO:0000159">
    <property type="term" value="C:protein phosphatase type 2A complex"/>
    <property type="evidence" value="ECO:0007669"/>
    <property type="project" value="TreeGrafter"/>
</dbReference>
<dbReference type="OrthoDB" id="340346at2759"/>
<feature type="repeat" description="HEAT" evidence="3">
    <location>
        <begin position="608"/>
        <end position="646"/>
    </location>
</feature>
<organism evidence="5 6">
    <name type="scientific">Tribonema minus</name>
    <dbReference type="NCBI Taxonomy" id="303371"/>
    <lineage>
        <taxon>Eukaryota</taxon>
        <taxon>Sar</taxon>
        <taxon>Stramenopiles</taxon>
        <taxon>Ochrophyta</taxon>
        <taxon>PX clade</taxon>
        <taxon>Xanthophyceae</taxon>
        <taxon>Tribonematales</taxon>
        <taxon>Tribonemataceae</taxon>
        <taxon>Tribonema</taxon>
    </lineage>
</organism>
<evidence type="ECO:0000256" key="3">
    <source>
        <dbReference type="PROSITE-ProRule" id="PRU00103"/>
    </source>
</evidence>
<dbReference type="GO" id="GO:0019888">
    <property type="term" value="F:protein phosphatase regulator activity"/>
    <property type="evidence" value="ECO:0007669"/>
    <property type="project" value="TreeGrafter"/>
</dbReference>
<feature type="domain" description="Phosphatase PP2A regulatory subunit A/Splicing factor 3B subunit 1-like HEAT repeat" evidence="4">
    <location>
        <begin position="368"/>
        <end position="443"/>
    </location>
</feature>
<evidence type="ECO:0000256" key="2">
    <source>
        <dbReference type="ARBA" id="ARBA00038332"/>
    </source>
</evidence>
<dbReference type="Proteomes" id="UP000664859">
    <property type="component" value="Unassembled WGS sequence"/>
</dbReference>
<feature type="repeat" description="HEAT" evidence="3">
    <location>
        <begin position="334"/>
        <end position="372"/>
    </location>
</feature>
<dbReference type="EMBL" id="JAFCMP010000001">
    <property type="protein sequence ID" value="KAG5193166.1"/>
    <property type="molecule type" value="Genomic_DNA"/>
</dbReference>
<dbReference type="PANTHER" id="PTHR10648:SF4">
    <property type="entry name" value="PROTEIN PHOSPHATASE 2 (FORMERLY 2A), REGULATORY SUBUNIT A, BETA ISOFORM-RELATED"/>
    <property type="match status" value="1"/>
</dbReference>
<evidence type="ECO:0000256" key="1">
    <source>
        <dbReference type="ARBA" id="ARBA00022737"/>
    </source>
</evidence>
<evidence type="ECO:0000259" key="4">
    <source>
        <dbReference type="Pfam" id="PF22646"/>
    </source>
</evidence>
<reference evidence="5" key="1">
    <citation type="submission" date="2021-02" db="EMBL/GenBank/DDBJ databases">
        <title>First Annotated Genome of the Yellow-green Alga Tribonema minus.</title>
        <authorList>
            <person name="Mahan K.M."/>
        </authorList>
    </citation>
    <scope>NUCLEOTIDE SEQUENCE</scope>
    <source>
        <strain evidence="5">UTEX B ZZ1240</strain>
    </source>
</reference>
<dbReference type="AlphaFoldDB" id="A0A836CRQ9"/>
<feature type="repeat" description="HEAT" evidence="3">
    <location>
        <begin position="412"/>
        <end position="450"/>
    </location>
</feature>
<sequence>MAAPPGEIGSPLQLLQGDFASTDQEIRLRAIKRARLVAEVMGAEAARDELVPYLTSIVDDDDEVLLAIAEQLGGFVPLVGGAAHASLLLPCLENLASVDETVVREMAVTATCDVLKASQASCAEASAAMYPVGPSVSPQGVAGELRGGVGGKRSTGVERTASYFKVQPHRLTTAIAPCCRCAHSQVKRLVAGDWFTSRVKRLVAGDWFTSRVSACGLFAATYKANIGLTDARAALRAQFEAMSKDDTPMVRRAAAAHLGDFAGVLELDALCGELVPALTSLIGDEQDSVRLLAAEQLIGGGGQDSVRLLAARQSAFMTAAMVTGGRANEAATLVVPLFKKAAEDRSWRVRHSVAKSYPTMAKSLGSAVFTRELVAPLNALLQDIEMEVRAQALKGSDMYVELMTPDTFAVQVMPSVSALVQDVSLGVRAALSDACMALAPRLGQDHTVRSVLPMLQHFLRDESSEVRLHILTKLEALADMMPAIADQLLPLVLELGHDNIWRVRKAVMLSIPMLAEKLGVHYFEDHLLDMYLQAYQDSVSDVRAGASLGLQQLCRVCGSEWVSERLIPKLLELYQASTFYLHRITILCALKTLLGDGTSASQALVAEVVQMMLTGARDPIPNVRFTAARALQDVAPCLEDAALQAQVKPCLTEMAEADVDSDVKYFATQALLTIK</sequence>
<feature type="repeat" description="HEAT" evidence="3">
    <location>
        <begin position="274"/>
        <end position="297"/>
    </location>
</feature>
<evidence type="ECO:0000313" key="5">
    <source>
        <dbReference type="EMBL" id="KAG5193166.1"/>
    </source>
</evidence>
<feature type="repeat" description="HEAT" evidence="3">
    <location>
        <begin position="488"/>
        <end position="526"/>
    </location>
</feature>
<keyword evidence="1" id="KW-0677">Repeat</keyword>
<gene>
    <name evidence="5" type="ORF">JKP88DRAFT_260944</name>
</gene>